<sequence length="776" mass="85836">MAHKTRTLAPRSRQWGTERDTATLPVFHARPSLAKLVWARLAICITVALWALYMLIALIALLQAGTFPDVWQLITTFSYLLAVTFLTFSACMYLLARKGGLERFGRHSRVPRLELDEHFQGSRAPLTVLVPAYGEEPALVRKTLWSAALQEYPDLRVVLLLDDDPYPSDPADADVLMRTRSIAAEITDALAGPDARFARALREQEQAELREETPTGERMLRVAAEYRAAAAWLEERASAESARDHLTATFTEEVLRGLARDLSGTAAALETAAAAGETLPGRRLTQLLRRLVRTFHAEVTFFERKRYASLCHEPNKAMNLNAYIGLMGGRYREVDTHRGRMLHPVGADGFCDLEIPDGDYILTLDADSIVLPEYCLRLVHLLEQPENARVAVAQTPYSSFRGAPTRLERLASATTDVQHILHQGMTAYSATFWVGANAIIRRDALEDIRTTERNGALEVHRYVQDRTVIEDTESSIDLVSRGWSLVNYPERLSYSATPSDFGALVIQRRRWSNGGLLLLPKLAAYLRDRRRARRPVSAAEAMLRTNYLASTAWSTIGLVFLMVSFPFNGLLLSPALLLIAVPYFASMAADLRDTGYRRRDVVGVYSLNLLLLAVCIAGVLGSLRQAVTQVKSGFSRTPKVETRTVAPALFILAPALIVVFSVLVGVRSVNEQAWGTLVFSAINTLCAAAALICLVGIRGAIADMWIGWIAWLWVDARSRSTEADTDAAAVDWRAALDDGVLGPLPAAPGLRRPARRGRRRALAPRSADEGRKVSSR</sequence>
<feature type="transmembrane region" description="Helical" evidence="8">
    <location>
        <begin position="552"/>
        <end position="585"/>
    </location>
</feature>
<evidence type="ECO:0000256" key="1">
    <source>
        <dbReference type="ARBA" id="ARBA00004141"/>
    </source>
</evidence>
<evidence type="ECO:0000313" key="10">
    <source>
        <dbReference type="EMBL" id="KAA9134585.1"/>
    </source>
</evidence>
<evidence type="ECO:0000256" key="6">
    <source>
        <dbReference type="ARBA" id="ARBA00023136"/>
    </source>
</evidence>
<evidence type="ECO:0000256" key="8">
    <source>
        <dbReference type="SAM" id="Phobius"/>
    </source>
</evidence>
<protein>
    <submittedName>
        <fullName evidence="10">Glycosyltransferase</fullName>
    </submittedName>
</protein>
<dbReference type="RefSeq" id="WP_150892882.1">
    <property type="nucleotide sequence ID" value="NZ_VYUY01000007.1"/>
</dbReference>
<feature type="domain" description="Glycosyltransferase 2-like" evidence="9">
    <location>
        <begin position="360"/>
        <end position="585"/>
    </location>
</feature>
<dbReference type="InterPro" id="IPR001173">
    <property type="entry name" value="Glyco_trans_2-like"/>
</dbReference>
<dbReference type="InterPro" id="IPR050321">
    <property type="entry name" value="Glycosyltr_2/OpgH_subfam"/>
</dbReference>
<organism evidence="10 11">
    <name type="scientific">Microbacterium caowuchunii</name>
    <dbReference type="NCBI Taxonomy" id="2614638"/>
    <lineage>
        <taxon>Bacteria</taxon>
        <taxon>Bacillati</taxon>
        <taxon>Actinomycetota</taxon>
        <taxon>Actinomycetes</taxon>
        <taxon>Micrococcales</taxon>
        <taxon>Microbacteriaceae</taxon>
        <taxon>Microbacterium</taxon>
    </lineage>
</organism>
<feature type="compositionally biased region" description="Basic residues" evidence="7">
    <location>
        <begin position="752"/>
        <end position="762"/>
    </location>
</feature>
<keyword evidence="4 8" id="KW-0812">Transmembrane</keyword>
<evidence type="ECO:0000256" key="5">
    <source>
        <dbReference type="ARBA" id="ARBA00022989"/>
    </source>
</evidence>
<dbReference type="EMBL" id="VYUY01000007">
    <property type="protein sequence ID" value="KAA9134585.1"/>
    <property type="molecule type" value="Genomic_DNA"/>
</dbReference>
<dbReference type="SUPFAM" id="SSF53448">
    <property type="entry name" value="Nucleotide-diphospho-sugar transferases"/>
    <property type="match status" value="1"/>
</dbReference>
<comment type="subcellular location">
    <subcellularLocation>
        <location evidence="1">Membrane</location>
        <topology evidence="1">Multi-pass membrane protein</topology>
    </subcellularLocation>
</comment>
<evidence type="ECO:0000256" key="4">
    <source>
        <dbReference type="ARBA" id="ARBA00022692"/>
    </source>
</evidence>
<keyword evidence="3 10" id="KW-0808">Transferase</keyword>
<evidence type="ECO:0000256" key="7">
    <source>
        <dbReference type="SAM" id="MobiDB-lite"/>
    </source>
</evidence>
<evidence type="ECO:0000313" key="11">
    <source>
        <dbReference type="Proteomes" id="UP000326838"/>
    </source>
</evidence>
<keyword evidence="6 8" id="KW-0472">Membrane</keyword>
<feature type="transmembrane region" description="Helical" evidence="8">
    <location>
        <begin position="644"/>
        <end position="666"/>
    </location>
</feature>
<feature type="compositionally biased region" description="Basic and acidic residues" evidence="7">
    <location>
        <begin position="766"/>
        <end position="776"/>
    </location>
</feature>
<feature type="transmembrane region" description="Helical" evidence="8">
    <location>
        <begin position="70"/>
        <end position="96"/>
    </location>
</feature>
<dbReference type="AlphaFoldDB" id="A0A5N0THI5"/>
<feature type="transmembrane region" description="Helical" evidence="8">
    <location>
        <begin position="605"/>
        <end position="623"/>
    </location>
</feature>
<evidence type="ECO:0000256" key="3">
    <source>
        <dbReference type="ARBA" id="ARBA00022679"/>
    </source>
</evidence>
<keyword evidence="5 8" id="KW-1133">Transmembrane helix</keyword>
<name>A0A5N0THI5_9MICO</name>
<dbReference type="PANTHER" id="PTHR43867">
    <property type="entry name" value="CELLULOSE SYNTHASE CATALYTIC SUBUNIT A [UDP-FORMING]"/>
    <property type="match status" value="1"/>
</dbReference>
<dbReference type="InterPro" id="IPR029044">
    <property type="entry name" value="Nucleotide-diphossugar_trans"/>
</dbReference>
<comment type="caution">
    <text evidence="10">The sequence shown here is derived from an EMBL/GenBank/DDBJ whole genome shotgun (WGS) entry which is preliminary data.</text>
</comment>
<reference evidence="11" key="1">
    <citation type="submission" date="2019-09" db="EMBL/GenBank/DDBJ databases">
        <title>Mumia zhuanghuii sp. nov. isolated from the intestinal contents of plateau pika (Ochotona curzoniae) in the Qinghai-Tibet plateau of China.</title>
        <authorList>
            <person name="Tian Z."/>
        </authorList>
    </citation>
    <scope>NUCLEOTIDE SEQUENCE [LARGE SCALE GENOMIC DNA]</scope>
    <source>
        <strain evidence="11">L-033</strain>
    </source>
</reference>
<feature type="region of interest" description="Disordered" evidence="7">
    <location>
        <begin position="743"/>
        <end position="776"/>
    </location>
</feature>
<dbReference type="GO" id="GO:0016758">
    <property type="term" value="F:hexosyltransferase activity"/>
    <property type="evidence" value="ECO:0007669"/>
    <property type="project" value="TreeGrafter"/>
</dbReference>
<proteinExistence type="predicted"/>
<dbReference type="GO" id="GO:0005886">
    <property type="term" value="C:plasma membrane"/>
    <property type="evidence" value="ECO:0007669"/>
    <property type="project" value="TreeGrafter"/>
</dbReference>
<feature type="transmembrane region" description="Helical" evidence="8">
    <location>
        <begin position="37"/>
        <end position="64"/>
    </location>
</feature>
<dbReference type="Gene3D" id="3.90.550.10">
    <property type="entry name" value="Spore Coat Polysaccharide Biosynthesis Protein SpsA, Chain A"/>
    <property type="match status" value="1"/>
</dbReference>
<dbReference type="Pfam" id="PF13632">
    <property type="entry name" value="Glyco_trans_2_3"/>
    <property type="match status" value="1"/>
</dbReference>
<dbReference type="PANTHER" id="PTHR43867:SF2">
    <property type="entry name" value="CELLULOSE SYNTHASE CATALYTIC SUBUNIT A [UDP-FORMING]"/>
    <property type="match status" value="1"/>
</dbReference>
<gene>
    <name evidence="10" type="ORF">F6B40_07480</name>
</gene>
<keyword evidence="11" id="KW-1185">Reference proteome</keyword>
<accession>A0A5N0THI5</accession>
<feature type="transmembrane region" description="Helical" evidence="8">
    <location>
        <begin position="672"/>
        <end position="697"/>
    </location>
</feature>
<keyword evidence="2" id="KW-0328">Glycosyltransferase</keyword>
<dbReference type="Proteomes" id="UP000326838">
    <property type="component" value="Unassembled WGS sequence"/>
</dbReference>
<evidence type="ECO:0000256" key="2">
    <source>
        <dbReference type="ARBA" id="ARBA00022676"/>
    </source>
</evidence>
<evidence type="ECO:0000259" key="9">
    <source>
        <dbReference type="Pfam" id="PF13632"/>
    </source>
</evidence>